<dbReference type="OrthoDB" id="618454at2"/>
<evidence type="ECO:0000313" key="8">
    <source>
        <dbReference type="EMBL" id="EKN18306.1"/>
    </source>
</evidence>
<dbReference type="EMBL" id="AGZO01000010">
    <property type="protein sequence ID" value="EKN18306.1"/>
    <property type="molecule type" value="Genomic_DNA"/>
</dbReference>
<dbReference type="Pfam" id="PF07980">
    <property type="entry name" value="SusD_RagB"/>
    <property type="match status" value="1"/>
</dbReference>
<evidence type="ECO:0000256" key="2">
    <source>
        <dbReference type="ARBA" id="ARBA00006275"/>
    </source>
</evidence>
<dbReference type="HOGENOM" id="CLU_015553_1_0_10"/>
<dbReference type="InterPro" id="IPR012944">
    <property type="entry name" value="SusD_RagB_dom"/>
</dbReference>
<organism evidence="8 9">
    <name type="scientific">Parabacteroides goldsteinii CL02T12C30</name>
    <dbReference type="NCBI Taxonomy" id="999418"/>
    <lineage>
        <taxon>Bacteria</taxon>
        <taxon>Pseudomonadati</taxon>
        <taxon>Bacteroidota</taxon>
        <taxon>Bacteroidia</taxon>
        <taxon>Bacteroidales</taxon>
        <taxon>Tannerellaceae</taxon>
        <taxon>Parabacteroides</taxon>
    </lineage>
</organism>
<comment type="caution">
    <text evidence="8">The sequence shown here is derived from an EMBL/GenBank/DDBJ whole genome shotgun (WGS) entry which is preliminary data.</text>
</comment>
<evidence type="ECO:0000259" key="7">
    <source>
        <dbReference type="Pfam" id="PF14322"/>
    </source>
</evidence>
<dbReference type="GO" id="GO:0009279">
    <property type="term" value="C:cell outer membrane"/>
    <property type="evidence" value="ECO:0007669"/>
    <property type="project" value="UniProtKB-SubCell"/>
</dbReference>
<feature type="domain" description="SusD-like N-terminal" evidence="7">
    <location>
        <begin position="25"/>
        <end position="223"/>
    </location>
</feature>
<keyword evidence="3" id="KW-0732">Signal</keyword>
<dbReference type="InterPro" id="IPR011990">
    <property type="entry name" value="TPR-like_helical_dom_sf"/>
</dbReference>
<evidence type="ECO:0000313" key="9">
    <source>
        <dbReference type="Proteomes" id="UP000006330"/>
    </source>
</evidence>
<dbReference type="InterPro" id="IPR033985">
    <property type="entry name" value="SusD-like_N"/>
</dbReference>
<dbReference type="Pfam" id="PF14322">
    <property type="entry name" value="SusD-like_3"/>
    <property type="match status" value="1"/>
</dbReference>
<dbReference type="RefSeq" id="WP_009860387.1">
    <property type="nucleotide sequence ID" value="NZ_JH976471.1"/>
</dbReference>
<name>K6A3N5_9BACT</name>
<comment type="similarity">
    <text evidence="2">Belongs to the SusD family.</text>
</comment>
<evidence type="ECO:0008006" key="10">
    <source>
        <dbReference type="Google" id="ProtNLM"/>
    </source>
</evidence>
<evidence type="ECO:0000256" key="4">
    <source>
        <dbReference type="ARBA" id="ARBA00023136"/>
    </source>
</evidence>
<reference evidence="8 9" key="1">
    <citation type="submission" date="2012-02" db="EMBL/GenBank/DDBJ databases">
        <title>The Genome Sequence of Parabacteroides goldsteinii CL02T12C30.</title>
        <authorList>
            <consortium name="The Broad Institute Genome Sequencing Platform"/>
            <person name="Earl A."/>
            <person name="Ward D."/>
            <person name="Feldgarden M."/>
            <person name="Gevers D."/>
            <person name="Zitomersky N.L."/>
            <person name="Coyne M.J."/>
            <person name="Comstock L.E."/>
            <person name="Young S.K."/>
            <person name="Zeng Q."/>
            <person name="Gargeya S."/>
            <person name="Fitzgerald M."/>
            <person name="Haas B."/>
            <person name="Abouelleil A."/>
            <person name="Alvarado L."/>
            <person name="Arachchi H.M."/>
            <person name="Berlin A."/>
            <person name="Chapman S.B."/>
            <person name="Gearin G."/>
            <person name="Goldberg J."/>
            <person name="Griggs A."/>
            <person name="Gujja S."/>
            <person name="Hansen M."/>
            <person name="Heiman D."/>
            <person name="Howarth C."/>
            <person name="Larimer J."/>
            <person name="Lui A."/>
            <person name="MacDonald P.J.P."/>
            <person name="McCowen C."/>
            <person name="Montmayeur A."/>
            <person name="Murphy C."/>
            <person name="Neiman D."/>
            <person name="Pearson M."/>
            <person name="Priest M."/>
            <person name="Roberts A."/>
            <person name="Saif S."/>
            <person name="Shea T."/>
            <person name="Sisk P."/>
            <person name="Stolte C."/>
            <person name="Sykes S."/>
            <person name="Wortman J."/>
            <person name="Nusbaum C."/>
            <person name="Birren B."/>
        </authorList>
    </citation>
    <scope>NUCLEOTIDE SEQUENCE [LARGE SCALE GENOMIC DNA]</scope>
    <source>
        <strain evidence="8 9">CL02T12C30</strain>
    </source>
</reference>
<keyword evidence="4" id="KW-0472">Membrane</keyword>
<comment type="subcellular location">
    <subcellularLocation>
        <location evidence="1">Cell outer membrane</location>
    </subcellularLocation>
</comment>
<dbReference type="SUPFAM" id="SSF48452">
    <property type="entry name" value="TPR-like"/>
    <property type="match status" value="1"/>
</dbReference>
<evidence type="ECO:0000259" key="6">
    <source>
        <dbReference type="Pfam" id="PF07980"/>
    </source>
</evidence>
<dbReference type="PATRIC" id="fig|999418.3.peg.946"/>
<proteinExistence type="inferred from homology"/>
<accession>K6A3N5</accession>
<sequence length="565" mass="64465">MEKVYNFIHCATLVMLSIAFVQCDDFLDMKDRTQKSEQNFPLTENDAQQALAGCYHIMHENQVASFMGPTIFSDEMFGGDVPGSSPEMLYEENLNDYTIEMFSNRWPRLYKGVYRCNKLIEAIDQISFKSETTKKQVLGEAHFMRGMYYFDLTRMYGDVPLYPTSDVSNIPRTSAAEVFALIGSDMKKAIELLPATPFASILKSDLGHASKWAAEAMMARVFLFYTGYYKSEILPLFEGGNVGKDEVISYLNDCIQNSGHGLVRDFRELWPYTNEYTGEDYAYNKGKNLKWIGETGENKETVFAIQFGINGNWGLNYHNDVCVFYGFPDVADEAAIFPFGKGWGCGFVNPRIVEQWMRDEPDDVIRRSGTVFNVNDPAEGIVNPEQTIVSTKMLMTGWWQKKYVPINVWKNKEAKTYSLYSVFTDNANDDYVFANTQDLVLIRFADVLLMHSELTQTPDGMNTVRKRAGLKPLPAYSLEALQRERLYELFAESSRYYDLLRWYGKEAGAVIDRNQNGVEVWNCGTKDKINFNLTERIRATGGFLQISQKEINLSGGVLTQTPGWQ</sequence>
<dbReference type="Proteomes" id="UP000006330">
    <property type="component" value="Unassembled WGS sequence"/>
</dbReference>
<keyword evidence="5" id="KW-0998">Cell outer membrane</keyword>
<dbReference type="Gene3D" id="1.25.40.390">
    <property type="match status" value="1"/>
</dbReference>
<feature type="domain" description="RagB/SusD" evidence="6">
    <location>
        <begin position="392"/>
        <end position="564"/>
    </location>
</feature>
<evidence type="ECO:0000256" key="5">
    <source>
        <dbReference type="ARBA" id="ARBA00023237"/>
    </source>
</evidence>
<evidence type="ECO:0000256" key="3">
    <source>
        <dbReference type="ARBA" id="ARBA00022729"/>
    </source>
</evidence>
<protein>
    <recommendedName>
        <fullName evidence="10">RagB/SusD domain-containing protein</fullName>
    </recommendedName>
</protein>
<gene>
    <name evidence="8" type="ORF">HMPREF1076_00933</name>
</gene>
<evidence type="ECO:0000256" key="1">
    <source>
        <dbReference type="ARBA" id="ARBA00004442"/>
    </source>
</evidence>
<dbReference type="AlphaFoldDB" id="K6A3N5"/>